<evidence type="ECO:0000256" key="3">
    <source>
        <dbReference type="ARBA" id="ARBA00022801"/>
    </source>
</evidence>
<dbReference type="SMART" id="SM00471">
    <property type="entry name" value="HDc"/>
    <property type="match status" value="1"/>
</dbReference>
<evidence type="ECO:0000256" key="4">
    <source>
        <dbReference type="ARBA" id="ARBA00022884"/>
    </source>
</evidence>
<accession>A0A1F5NJD0</accession>
<keyword evidence="2 5" id="KW-0255">Endonuclease</keyword>
<dbReference type="Pfam" id="PF00013">
    <property type="entry name" value="KH_1"/>
    <property type="match status" value="1"/>
</dbReference>
<evidence type="ECO:0000259" key="8">
    <source>
        <dbReference type="PROSITE" id="PS51831"/>
    </source>
</evidence>
<dbReference type="CDD" id="cd22431">
    <property type="entry name" value="KH-I_RNaseY"/>
    <property type="match status" value="1"/>
</dbReference>
<dbReference type="InterPro" id="IPR022711">
    <property type="entry name" value="RNase_Y_N"/>
</dbReference>
<comment type="function">
    <text evidence="5">Endoribonuclease that initiates mRNA decay.</text>
</comment>
<dbReference type="InterPro" id="IPR017705">
    <property type="entry name" value="Ribonuclease_Y"/>
</dbReference>
<dbReference type="Proteomes" id="UP000176864">
    <property type="component" value="Unassembled WGS sequence"/>
</dbReference>
<dbReference type="GO" id="GO:0005886">
    <property type="term" value="C:plasma membrane"/>
    <property type="evidence" value="ECO:0007669"/>
    <property type="project" value="UniProtKB-UniRule"/>
</dbReference>
<dbReference type="Gene3D" id="1.10.3210.10">
    <property type="entry name" value="Hypothetical protein af1432"/>
    <property type="match status" value="1"/>
</dbReference>
<organism evidence="9 10">
    <name type="scientific">Candidatus Doudnabacteria bacterium RIFCSPHIGHO2_01_FULL_46_14</name>
    <dbReference type="NCBI Taxonomy" id="1817824"/>
    <lineage>
        <taxon>Bacteria</taxon>
        <taxon>Candidatus Doudnaibacteriota</taxon>
    </lineage>
</organism>
<keyword evidence="3 5" id="KW-0378">Hydrolase</keyword>
<dbReference type="GO" id="GO:0006402">
    <property type="term" value="P:mRNA catabolic process"/>
    <property type="evidence" value="ECO:0007669"/>
    <property type="project" value="UniProtKB-UniRule"/>
</dbReference>
<feature type="domain" description="HD" evidence="8">
    <location>
        <begin position="323"/>
        <end position="416"/>
    </location>
</feature>
<gene>
    <name evidence="5" type="primary">rny</name>
    <name evidence="9" type="ORF">A2751_01620</name>
</gene>
<dbReference type="InterPro" id="IPR006674">
    <property type="entry name" value="HD_domain"/>
</dbReference>
<dbReference type="PANTHER" id="PTHR12826:SF15">
    <property type="entry name" value="RIBONUCLEASE Y"/>
    <property type="match status" value="1"/>
</dbReference>
<dbReference type="Pfam" id="PF12072">
    <property type="entry name" value="RNase_Y_N"/>
    <property type="match status" value="1"/>
</dbReference>
<evidence type="ECO:0000313" key="10">
    <source>
        <dbReference type="Proteomes" id="UP000176864"/>
    </source>
</evidence>
<dbReference type="SUPFAM" id="SSF54791">
    <property type="entry name" value="Eukaryotic type KH-domain (KH-domain type I)"/>
    <property type="match status" value="1"/>
</dbReference>
<comment type="caution">
    <text evidence="9">The sequence shown here is derived from an EMBL/GenBank/DDBJ whole genome shotgun (WGS) entry which is preliminary data.</text>
</comment>
<dbReference type="NCBIfam" id="TIGR00277">
    <property type="entry name" value="HDIG"/>
    <property type="match status" value="1"/>
</dbReference>
<dbReference type="SUPFAM" id="SSF109604">
    <property type="entry name" value="HD-domain/PDEase-like"/>
    <property type="match status" value="1"/>
</dbReference>
<dbReference type="InterPro" id="IPR036612">
    <property type="entry name" value="KH_dom_type_1_sf"/>
</dbReference>
<dbReference type="EC" id="3.1.-.-" evidence="5 6"/>
<dbReference type="PROSITE" id="PS51831">
    <property type="entry name" value="HD"/>
    <property type="match status" value="1"/>
</dbReference>
<evidence type="ECO:0000256" key="7">
    <source>
        <dbReference type="SAM" id="MobiDB-lite"/>
    </source>
</evidence>
<evidence type="ECO:0000313" key="9">
    <source>
        <dbReference type="EMBL" id="OGE77738.1"/>
    </source>
</evidence>
<reference evidence="9 10" key="1">
    <citation type="journal article" date="2016" name="Nat. Commun.">
        <title>Thousands of microbial genomes shed light on interconnected biogeochemical processes in an aquifer system.</title>
        <authorList>
            <person name="Anantharaman K."/>
            <person name="Brown C.T."/>
            <person name="Hug L.A."/>
            <person name="Sharon I."/>
            <person name="Castelle C.J."/>
            <person name="Probst A.J."/>
            <person name="Thomas B.C."/>
            <person name="Singh A."/>
            <person name="Wilkins M.J."/>
            <person name="Karaoz U."/>
            <person name="Brodie E.L."/>
            <person name="Williams K.H."/>
            <person name="Hubbard S.S."/>
            <person name="Banfield J.F."/>
        </authorList>
    </citation>
    <scope>NUCLEOTIDE SEQUENCE [LARGE SCALE GENOMIC DNA]</scope>
</reference>
<keyword evidence="1 5" id="KW-0540">Nuclease</keyword>
<sequence>MNSLFLFAGIALVAGFAVGYVVRKAQVKAKIDSAENKAEKLLDEVKQKEKEIILSAKDQAIKITEEAKKQETEIRQQILRIETRLEKKETEIDAKLSQMEKQKTDLEGQKEENKKVREDLETGKQKQIETLEKIAKLTLVEAKTVLLEQTERQVKDELLGLTRKIMSEAREDADKTARDIVAQAIERVSAEVSSETTTTTVGIPNDEMKGRIIGKEGRNIKAFEQMLGVEVIVDEAPDTVVISGFNSVRRHVAKVTLEKLIQDGRIHPAKIEEAYEKAKKEVGQMIKEAGEQAVYDLGITSFPPKLIQLIGRLRFRTSYGQNVLMHSTEMAKIGAIIAEEIGADPLIVKQGALLHDIGKALDQEMEGTHVELGVQIAKKFNLPDIIVNCIAAHHGDVPHESPEAAIVDACDNISGARPGARRDSYEQYVKRLEELENLANSFPGVEKSYAIQAGREIRVFLEPTKIDDWGAMKLAREVASKIEQQLKYPGEIKVQVIREMRVVEYAR</sequence>
<dbReference type="PANTHER" id="PTHR12826">
    <property type="entry name" value="RIBONUCLEASE Y"/>
    <property type="match status" value="1"/>
</dbReference>
<dbReference type="InterPro" id="IPR003607">
    <property type="entry name" value="HD/PDEase_dom"/>
</dbReference>
<dbReference type="NCBIfam" id="TIGR03319">
    <property type="entry name" value="RNase_Y"/>
    <property type="match status" value="1"/>
</dbReference>
<evidence type="ECO:0000256" key="1">
    <source>
        <dbReference type="ARBA" id="ARBA00022722"/>
    </source>
</evidence>
<dbReference type="Pfam" id="PF01966">
    <property type="entry name" value="HD"/>
    <property type="match status" value="1"/>
</dbReference>
<dbReference type="CDD" id="cd00077">
    <property type="entry name" value="HDc"/>
    <property type="match status" value="1"/>
</dbReference>
<dbReference type="InterPro" id="IPR004087">
    <property type="entry name" value="KH_dom"/>
</dbReference>
<dbReference type="GO" id="GO:0004521">
    <property type="term" value="F:RNA endonuclease activity"/>
    <property type="evidence" value="ECO:0007669"/>
    <property type="project" value="UniProtKB-UniRule"/>
</dbReference>
<comment type="similarity">
    <text evidence="5">Belongs to the RNase Y family.</text>
</comment>
<evidence type="ECO:0000256" key="5">
    <source>
        <dbReference type="HAMAP-Rule" id="MF_00335"/>
    </source>
</evidence>
<dbReference type="PROSITE" id="PS50084">
    <property type="entry name" value="KH_TYPE_1"/>
    <property type="match status" value="1"/>
</dbReference>
<name>A0A1F5NJD0_9BACT</name>
<keyword evidence="4 5" id="KW-0694">RNA-binding</keyword>
<dbReference type="HAMAP" id="MF_00335">
    <property type="entry name" value="RNase_Y"/>
    <property type="match status" value="1"/>
</dbReference>
<evidence type="ECO:0000256" key="6">
    <source>
        <dbReference type="NCBIfam" id="TIGR03319"/>
    </source>
</evidence>
<dbReference type="SMART" id="SM00322">
    <property type="entry name" value="KH"/>
    <property type="match status" value="1"/>
</dbReference>
<dbReference type="STRING" id="1817824.A2751_01620"/>
<dbReference type="GO" id="GO:0016787">
    <property type="term" value="F:hydrolase activity"/>
    <property type="evidence" value="ECO:0007669"/>
    <property type="project" value="UniProtKB-KW"/>
</dbReference>
<proteinExistence type="inferred from homology"/>
<dbReference type="GO" id="GO:0003723">
    <property type="term" value="F:RNA binding"/>
    <property type="evidence" value="ECO:0007669"/>
    <property type="project" value="UniProtKB-UniRule"/>
</dbReference>
<dbReference type="InterPro" id="IPR006675">
    <property type="entry name" value="HDIG_dom"/>
</dbReference>
<dbReference type="EMBL" id="MFEK01000016">
    <property type="protein sequence ID" value="OGE77738.1"/>
    <property type="molecule type" value="Genomic_DNA"/>
</dbReference>
<protein>
    <recommendedName>
        <fullName evidence="5 6">Ribonuclease Y</fullName>
        <shortName evidence="5">RNase Y</shortName>
        <ecNumber evidence="5 6">3.1.-.-</ecNumber>
    </recommendedName>
</protein>
<feature type="region of interest" description="Disordered" evidence="7">
    <location>
        <begin position="96"/>
        <end position="116"/>
    </location>
</feature>
<dbReference type="InterPro" id="IPR004088">
    <property type="entry name" value="KH_dom_type_1"/>
</dbReference>
<evidence type="ECO:0000256" key="2">
    <source>
        <dbReference type="ARBA" id="ARBA00022759"/>
    </source>
</evidence>
<dbReference type="AlphaFoldDB" id="A0A1F5NJD0"/>
<dbReference type="Gene3D" id="3.30.1370.10">
    <property type="entry name" value="K Homology domain, type 1"/>
    <property type="match status" value="1"/>
</dbReference>